<comment type="caution">
    <text evidence="2">The sequence shown here is derived from an EMBL/GenBank/DDBJ whole genome shotgun (WGS) entry which is preliminary data.</text>
</comment>
<sequence>MTEAKQAASAAAAVRDPMWRGWQALDALWWPADVLPAPVRTARMLAAWHPGCRAYRFAAGDMLCFARAQPLQCETMGEVPMRRLHGTLYSAPLTDEERAALPAMEIGLVAGAAVVGLRFAQGEVLDLSEAIALDAYRVLEPFNCHVASPVLDVAQLQGKDVRSVLGRAIPPRSAEGEAFLRAMAGARTADALRDGIAAVREGMLGAVVALLARWLPGSGIRVPAAASGGIPARQRAQRRPSAWRDTLARLAAISRVGKLIGYRHGAYLRRMMAMFDRGDLDEALRNALPVDATGQSLGQAFGTPERRESLQLSGRIGQGASLDLGEDLTTHLRRMYREAFAALNRKGRIDEAVFVLAELLNARQEALDYLVEHGRHAQAAELAMGWEMPPALIIRLLMLGGDVRRATQVARRDRAFADAVSQLQGAHPALAAQLRLEWGHALVESGDWLEAVEVVWPLREARDLALQWLLAAEQAGAALSARALVQRASLLPDTLQQYADKIEALVDPAADPQPRAALANALLAIGGNSAALRRLAACVLPAVAADCSAGRNGLGRSDLERLLKMAADPCLKSDMPPWRVAQAGQPTPFWRLRSPLALALPAAGVQRIHDAAVLPDRQYLVALGEAGAAVLDAHGRVVQHYAVPAYRLVLAASGQVALALAPRERVSRIARLDLTTRSSIELGALALQFAAPTLIGTGWTVVVDGRILVIDVGKGLMEVLWHVGDLPGSIVAAAFFEDCEVFLVRTAETLQEWTYMLPHRRLRGRDDIVLQPDVPVMPHRLGGMQQPRLEVNEDGANAFVFRNGNARGVCVLPPMPSETVDERFVALEHGMLAGVRLDQASRYFIVRFSDGDRIADLALPSGLSLQAREQPGHLLLFTEDGRLLDIDLSLALAHALSLH</sequence>
<evidence type="ECO:0000313" key="3">
    <source>
        <dbReference type="Proteomes" id="UP001320843"/>
    </source>
</evidence>
<dbReference type="EMBL" id="JANFWR010000015">
    <property type="protein sequence ID" value="MCW0399844.1"/>
    <property type="molecule type" value="Genomic_DNA"/>
</dbReference>
<name>A0ABT3DY12_9XANT</name>
<protein>
    <recommendedName>
        <fullName evidence="1">MoxR-vWA-beta-propeller ternary system domain-containing protein</fullName>
    </recommendedName>
</protein>
<dbReference type="Pfam" id="PF19922">
    <property type="entry name" value="bpX6"/>
    <property type="match status" value="1"/>
</dbReference>
<keyword evidence="3" id="KW-1185">Reference proteome</keyword>
<evidence type="ECO:0000313" key="2">
    <source>
        <dbReference type="EMBL" id="MCW0399844.1"/>
    </source>
</evidence>
<organism evidence="2 3">
    <name type="scientific">Xanthomonas sacchari</name>
    <dbReference type="NCBI Taxonomy" id="56458"/>
    <lineage>
        <taxon>Bacteria</taxon>
        <taxon>Pseudomonadati</taxon>
        <taxon>Pseudomonadota</taxon>
        <taxon>Gammaproteobacteria</taxon>
        <taxon>Lysobacterales</taxon>
        <taxon>Lysobacteraceae</taxon>
        <taxon>Xanthomonas</taxon>
    </lineage>
</organism>
<proteinExistence type="predicted"/>
<evidence type="ECO:0000259" key="1">
    <source>
        <dbReference type="Pfam" id="PF19922"/>
    </source>
</evidence>
<dbReference type="Proteomes" id="UP001320843">
    <property type="component" value="Unassembled WGS sequence"/>
</dbReference>
<feature type="domain" description="MoxR-vWA-beta-propeller ternary system" evidence="1">
    <location>
        <begin position="14"/>
        <end position="182"/>
    </location>
</feature>
<dbReference type="InterPro" id="IPR045547">
    <property type="entry name" value="bpX6"/>
</dbReference>
<reference evidence="2 3" key="1">
    <citation type="submission" date="2022-06" db="EMBL/GenBank/DDBJ databases">
        <title>Dynamics of rice microbiomes reveals core vertical transmitted seed endophytes.</title>
        <authorList>
            <person name="Liao K."/>
            <person name="Zhang X."/>
        </authorList>
    </citation>
    <scope>NUCLEOTIDE SEQUENCE [LARGE SCALE GENOMIC DNA]</scope>
    <source>
        <strain evidence="2 3">YT10-10-1</strain>
    </source>
</reference>
<dbReference type="RefSeq" id="WP_267082390.1">
    <property type="nucleotide sequence ID" value="NZ_CP099530.1"/>
</dbReference>
<gene>
    <name evidence="2" type="ORF">NB700_002400</name>
</gene>
<accession>A0ABT3DY12</accession>